<dbReference type="Gene3D" id="1.10.760.10">
    <property type="entry name" value="Cytochrome c-like domain"/>
    <property type="match status" value="1"/>
</dbReference>
<organism evidence="24 25">
    <name type="scientific">Rubripirellula reticaptiva</name>
    <dbReference type="NCBI Taxonomy" id="2528013"/>
    <lineage>
        <taxon>Bacteria</taxon>
        <taxon>Pseudomonadati</taxon>
        <taxon>Planctomycetota</taxon>
        <taxon>Planctomycetia</taxon>
        <taxon>Pirellulales</taxon>
        <taxon>Pirellulaceae</taxon>
        <taxon>Rubripirellula</taxon>
    </lineage>
</organism>
<dbReference type="EC" id="7.1.1.9" evidence="4"/>
<comment type="cofactor">
    <cofactor evidence="1">
        <name>heme b</name>
        <dbReference type="ChEBI" id="CHEBI:60344"/>
    </cofactor>
</comment>
<evidence type="ECO:0000256" key="4">
    <source>
        <dbReference type="ARBA" id="ARBA00012949"/>
    </source>
</evidence>
<dbReference type="GO" id="GO:0022904">
    <property type="term" value="P:respiratory electron transport chain"/>
    <property type="evidence" value="ECO:0007669"/>
    <property type="project" value="TreeGrafter"/>
</dbReference>
<comment type="cofactor">
    <cofactor evidence="18">
        <name>heme</name>
        <dbReference type="ChEBI" id="CHEBI:30413"/>
    </cofactor>
    <text evidence="18">Binds 2 heme groups per subunit, denoted as high- and low-spin.</text>
</comment>
<feature type="transmembrane region" description="Helical" evidence="21">
    <location>
        <begin position="175"/>
        <end position="196"/>
    </location>
</feature>
<evidence type="ECO:0000256" key="1">
    <source>
        <dbReference type="ARBA" id="ARBA00001970"/>
    </source>
</evidence>
<dbReference type="PANTHER" id="PTHR10422">
    <property type="entry name" value="CYTOCHROME C OXIDASE SUBUNIT 1"/>
    <property type="match status" value="1"/>
</dbReference>
<dbReference type="InterPro" id="IPR023615">
    <property type="entry name" value="Cyt_c_Oxase_su1_BS"/>
</dbReference>
<dbReference type="NCBIfam" id="TIGR00780">
    <property type="entry name" value="ccoN"/>
    <property type="match status" value="1"/>
</dbReference>
<dbReference type="GO" id="GO:0009060">
    <property type="term" value="P:aerobic respiration"/>
    <property type="evidence" value="ECO:0007669"/>
    <property type="project" value="InterPro"/>
</dbReference>
<dbReference type="GO" id="GO:0046872">
    <property type="term" value="F:metal ion binding"/>
    <property type="evidence" value="ECO:0007669"/>
    <property type="project" value="UniProtKB-KW"/>
</dbReference>
<dbReference type="InterPro" id="IPR000883">
    <property type="entry name" value="Cyt_C_Oxase_1"/>
</dbReference>
<dbReference type="PANTHER" id="PTHR10422:SF29">
    <property type="entry name" value="CYTOCHROME C OXIDASE SUBUNIT 1 HOMOLOG, BACTEROID"/>
    <property type="match status" value="1"/>
</dbReference>
<keyword evidence="14 18" id="KW-0408">Iron</keyword>
<dbReference type="InterPro" id="IPR023616">
    <property type="entry name" value="Cyt_c_oxase-like_su1_dom"/>
</dbReference>
<keyword evidence="12 19" id="KW-0249">Electron transport</keyword>
<comment type="subcellular location">
    <subcellularLocation>
        <location evidence="2">Cell membrane</location>
        <topology evidence="2">Multi-pass membrane protein</topology>
    </subcellularLocation>
</comment>
<dbReference type="Proteomes" id="UP000317977">
    <property type="component" value="Unassembled WGS sequence"/>
</dbReference>
<feature type="transmembrane region" description="Helical" evidence="21">
    <location>
        <begin position="425"/>
        <end position="447"/>
    </location>
</feature>
<dbReference type="GO" id="GO:0005886">
    <property type="term" value="C:plasma membrane"/>
    <property type="evidence" value="ECO:0007669"/>
    <property type="project" value="UniProtKB-SubCell"/>
</dbReference>
<evidence type="ECO:0000256" key="9">
    <source>
        <dbReference type="ARBA" id="ARBA00022692"/>
    </source>
</evidence>
<evidence type="ECO:0000256" key="11">
    <source>
        <dbReference type="ARBA" id="ARBA00022967"/>
    </source>
</evidence>
<gene>
    <name evidence="24" type="ORF">Poly59_15500</name>
</gene>
<dbReference type="PROSITE" id="PS50855">
    <property type="entry name" value="COX1"/>
    <property type="match status" value="1"/>
</dbReference>
<proteinExistence type="inferred from homology"/>
<dbReference type="NCBIfam" id="TIGR00781">
    <property type="entry name" value="ccoO"/>
    <property type="match status" value="1"/>
</dbReference>
<evidence type="ECO:0000256" key="8">
    <source>
        <dbReference type="ARBA" id="ARBA00022660"/>
    </source>
</evidence>
<comment type="pathway">
    <text evidence="3">Energy metabolism; oxidative phosphorylation.</text>
</comment>
<evidence type="ECO:0000256" key="16">
    <source>
        <dbReference type="ARBA" id="ARBA00023136"/>
    </source>
</evidence>
<reference evidence="24 25" key="1">
    <citation type="submission" date="2019-02" db="EMBL/GenBank/DDBJ databases">
        <title>Deep-cultivation of Planctomycetes and their phenomic and genomic characterization uncovers novel biology.</title>
        <authorList>
            <person name="Wiegand S."/>
            <person name="Jogler M."/>
            <person name="Boedeker C."/>
            <person name="Pinto D."/>
            <person name="Vollmers J."/>
            <person name="Rivas-Marin E."/>
            <person name="Kohn T."/>
            <person name="Peeters S.H."/>
            <person name="Heuer A."/>
            <person name="Rast P."/>
            <person name="Oberbeckmann S."/>
            <person name="Bunk B."/>
            <person name="Jeske O."/>
            <person name="Meyerdierks A."/>
            <person name="Storesund J.E."/>
            <person name="Kallscheuer N."/>
            <person name="Luecker S."/>
            <person name="Lage O.M."/>
            <person name="Pohl T."/>
            <person name="Merkel B.J."/>
            <person name="Hornburger P."/>
            <person name="Mueller R.-W."/>
            <person name="Bruemmer F."/>
            <person name="Labrenz M."/>
            <person name="Spormann A.M."/>
            <person name="Op Den Camp H."/>
            <person name="Overmann J."/>
            <person name="Amann R."/>
            <person name="Jetten M.S.M."/>
            <person name="Mascher T."/>
            <person name="Medema M.H."/>
            <person name="Devos D.P."/>
            <person name="Kaster A.-K."/>
            <person name="Ovreas L."/>
            <person name="Rohde M."/>
            <person name="Galperin M.Y."/>
            <person name="Jogler C."/>
        </authorList>
    </citation>
    <scope>NUCLEOTIDE SEQUENCE [LARGE SCALE GENOMIC DNA]</scope>
    <source>
        <strain evidence="24 25">Poly59</strain>
    </source>
</reference>
<dbReference type="SUPFAM" id="SSF81442">
    <property type="entry name" value="Cytochrome c oxidase subunit I-like"/>
    <property type="match status" value="1"/>
</dbReference>
<feature type="transmembrane region" description="Helical" evidence="21">
    <location>
        <begin position="145"/>
        <end position="163"/>
    </location>
</feature>
<dbReference type="EMBL" id="SJPX01000002">
    <property type="protein sequence ID" value="TWU55253.1"/>
    <property type="molecule type" value="Genomic_DNA"/>
</dbReference>
<feature type="domain" description="Cytochrome c" evidence="23">
    <location>
        <begin position="607"/>
        <end position="771"/>
    </location>
</feature>
<feature type="compositionally biased region" description="Low complexity" evidence="20">
    <location>
        <begin position="780"/>
        <end position="800"/>
    </location>
</feature>
<feature type="transmembrane region" description="Helical" evidence="21">
    <location>
        <begin position="282"/>
        <end position="301"/>
    </location>
</feature>
<evidence type="ECO:0000256" key="12">
    <source>
        <dbReference type="ARBA" id="ARBA00022982"/>
    </source>
</evidence>
<evidence type="ECO:0000256" key="5">
    <source>
        <dbReference type="ARBA" id="ARBA00022448"/>
    </source>
</evidence>
<evidence type="ECO:0000313" key="24">
    <source>
        <dbReference type="EMBL" id="TWU55253.1"/>
    </source>
</evidence>
<keyword evidence="8 19" id="KW-0679">Respiratory chain</keyword>
<dbReference type="GO" id="GO:0020037">
    <property type="term" value="F:heme binding"/>
    <property type="evidence" value="ECO:0007669"/>
    <property type="project" value="InterPro"/>
</dbReference>
<dbReference type="PROSITE" id="PS51007">
    <property type="entry name" value="CYTC"/>
    <property type="match status" value="1"/>
</dbReference>
<dbReference type="GO" id="GO:0004129">
    <property type="term" value="F:cytochrome-c oxidase activity"/>
    <property type="evidence" value="ECO:0007669"/>
    <property type="project" value="UniProtKB-EC"/>
</dbReference>
<keyword evidence="11" id="KW-1278">Translocase</keyword>
<evidence type="ECO:0000256" key="3">
    <source>
        <dbReference type="ARBA" id="ARBA00004673"/>
    </source>
</evidence>
<keyword evidence="9 19" id="KW-0812">Transmembrane</keyword>
<dbReference type="Pfam" id="PF00115">
    <property type="entry name" value="COX1"/>
    <property type="match status" value="1"/>
</dbReference>
<keyword evidence="6" id="KW-1003">Cell membrane</keyword>
<dbReference type="PROSITE" id="PS00077">
    <property type="entry name" value="COX1_CUB"/>
    <property type="match status" value="1"/>
</dbReference>
<feature type="transmembrane region" description="Helical" evidence="21">
    <location>
        <begin position="107"/>
        <end position="125"/>
    </location>
</feature>
<evidence type="ECO:0000256" key="17">
    <source>
        <dbReference type="ARBA" id="ARBA00047816"/>
    </source>
</evidence>
<keyword evidence="15" id="KW-0186">Copper</keyword>
<evidence type="ECO:0000256" key="14">
    <source>
        <dbReference type="ARBA" id="ARBA00023004"/>
    </source>
</evidence>
<dbReference type="InterPro" id="IPR036927">
    <property type="entry name" value="Cyt_c_oxase-like_su1_sf"/>
</dbReference>
<feature type="transmembrane region" description="Helical" evidence="21">
    <location>
        <begin position="389"/>
        <end position="413"/>
    </location>
</feature>
<keyword evidence="5 19" id="KW-0813">Transport</keyword>
<dbReference type="SUPFAM" id="SSF46626">
    <property type="entry name" value="Cytochrome c"/>
    <property type="match status" value="1"/>
</dbReference>
<evidence type="ECO:0000256" key="13">
    <source>
        <dbReference type="ARBA" id="ARBA00022989"/>
    </source>
</evidence>
<evidence type="ECO:0000313" key="25">
    <source>
        <dbReference type="Proteomes" id="UP000317977"/>
    </source>
</evidence>
<dbReference type="InterPro" id="IPR003468">
    <property type="entry name" value="Cyt_c_oxidase_monohaem-su/FixO"/>
</dbReference>
<evidence type="ECO:0000256" key="19">
    <source>
        <dbReference type="RuleBase" id="RU000370"/>
    </source>
</evidence>
<keyword evidence="10 18" id="KW-0479">Metal-binding</keyword>
<evidence type="ECO:0000256" key="7">
    <source>
        <dbReference type="ARBA" id="ARBA00022617"/>
    </source>
</evidence>
<keyword evidence="13 21" id="KW-1133">Transmembrane helix</keyword>
<feature type="transmembrane region" description="Helical" evidence="21">
    <location>
        <begin position="481"/>
        <end position="500"/>
    </location>
</feature>
<evidence type="ECO:0000256" key="15">
    <source>
        <dbReference type="ARBA" id="ARBA00023008"/>
    </source>
</evidence>
<feature type="binding site" description="axial binding residue" evidence="18">
    <location>
        <position position="392"/>
    </location>
    <ligand>
        <name>heme b</name>
        <dbReference type="ChEBI" id="CHEBI:60344"/>
        <label>2; high-spin</label>
    </ligand>
    <ligandPart>
        <name>Fe</name>
        <dbReference type="ChEBI" id="CHEBI:18248"/>
    </ligandPart>
</feature>
<dbReference type="Gene3D" id="1.20.210.10">
    <property type="entry name" value="Cytochrome c oxidase-like, subunit I domain"/>
    <property type="match status" value="1"/>
</dbReference>
<keyword evidence="25" id="KW-1185">Reference proteome</keyword>
<accession>A0A5C6F047</accession>
<evidence type="ECO:0000256" key="6">
    <source>
        <dbReference type="ARBA" id="ARBA00022475"/>
    </source>
</evidence>
<comment type="similarity">
    <text evidence="19">Belongs to the heme-copper respiratory oxidase family.</text>
</comment>
<feature type="binding site" description="axial binding residue" evidence="18">
    <location>
        <position position="106"/>
    </location>
    <ligand>
        <name>heme b</name>
        <dbReference type="ChEBI" id="CHEBI:60344"/>
        <label>1; low-spin</label>
    </ligand>
    <ligandPart>
        <name>Fe</name>
        <dbReference type="ChEBI" id="CHEBI:18248"/>
    </ligandPart>
</feature>
<feature type="transmembrane region" description="Helical" evidence="21">
    <location>
        <begin position="321"/>
        <end position="341"/>
    </location>
</feature>
<feature type="compositionally biased region" description="Polar residues" evidence="20">
    <location>
        <begin position="807"/>
        <end position="822"/>
    </location>
</feature>
<feature type="transmembrane region" description="Helical" evidence="21">
    <location>
        <begin position="208"/>
        <end position="229"/>
    </location>
</feature>
<dbReference type="OrthoDB" id="9805440at2"/>
<evidence type="ECO:0000259" key="22">
    <source>
        <dbReference type="PROSITE" id="PS50855"/>
    </source>
</evidence>
<dbReference type="NCBIfam" id="NF011053">
    <property type="entry name" value="PRK14485.1"/>
    <property type="match status" value="1"/>
</dbReference>
<name>A0A5C6F047_9BACT</name>
<keyword evidence="16 21" id="KW-0472">Membrane</keyword>
<feature type="binding site" evidence="18">
    <location>
        <position position="254"/>
    </location>
    <ligand>
        <name>Cu cation</name>
        <dbReference type="ChEBI" id="CHEBI:23378"/>
        <label>B</label>
    </ligand>
</feature>
<dbReference type="GO" id="GO:0015990">
    <property type="term" value="P:electron transport coupled proton transport"/>
    <property type="evidence" value="ECO:0007669"/>
    <property type="project" value="TreeGrafter"/>
</dbReference>
<evidence type="ECO:0000256" key="2">
    <source>
        <dbReference type="ARBA" id="ARBA00004651"/>
    </source>
</evidence>
<feature type="binding site" evidence="18">
    <location>
        <position position="304"/>
    </location>
    <ligand>
        <name>Cu cation</name>
        <dbReference type="ChEBI" id="CHEBI:23378"/>
        <label>B</label>
    </ligand>
</feature>
<feature type="transmembrane region" description="Helical" evidence="21">
    <location>
        <begin position="566"/>
        <end position="587"/>
    </location>
</feature>
<protein>
    <recommendedName>
        <fullName evidence="4">cytochrome-c oxidase</fullName>
        <ecNumber evidence="4">7.1.1.9</ecNumber>
    </recommendedName>
</protein>
<dbReference type="InterPro" id="IPR036909">
    <property type="entry name" value="Cyt_c-like_dom_sf"/>
</dbReference>
<feature type="transmembrane region" description="Helical" evidence="21">
    <location>
        <begin position="63"/>
        <end position="87"/>
    </location>
</feature>
<dbReference type="Pfam" id="PF02433">
    <property type="entry name" value="FixO"/>
    <property type="match status" value="1"/>
</dbReference>
<evidence type="ECO:0000256" key="21">
    <source>
        <dbReference type="SAM" id="Phobius"/>
    </source>
</evidence>
<dbReference type="NCBIfam" id="NF011055">
    <property type="entry name" value="PRK14487.1"/>
    <property type="match status" value="1"/>
</dbReference>
<feature type="binding site" description="axial binding residue" evidence="18">
    <location>
        <position position="394"/>
    </location>
    <ligand>
        <name>heme b</name>
        <dbReference type="ChEBI" id="CHEBI:60344"/>
        <label>1; low-spin</label>
    </ligand>
    <ligandPart>
        <name>Fe</name>
        <dbReference type="ChEBI" id="CHEBI:18248"/>
    </ligandPart>
</feature>
<evidence type="ECO:0000256" key="18">
    <source>
        <dbReference type="PIRSR" id="PIRSR604677-50"/>
    </source>
</evidence>
<comment type="cofactor">
    <cofactor evidence="18">
        <name>Cu(2+)</name>
        <dbReference type="ChEBI" id="CHEBI:29036"/>
    </cofactor>
    <text evidence="18">Binds 1 copper ion per subunit, denoted as copper B.</text>
</comment>
<dbReference type="CDD" id="cd01661">
    <property type="entry name" value="cbb3_Oxidase_I"/>
    <property type="match status" value="1"/>
</dbReference>
<feature type="transmembrane region" description="Helical" evidence="21">
    <location>
        <begin position="249"/>
        <end position="273"/>
    </location>
</feature>
<feature type="domain" description="Cytochrome oxidase subunit I profile" evidence="22">
    <location>
        <begin position="1"/>
        <end position="537"/>
    </location>
</feature>
<feature type="transmembrane region" description="Helical" evidence="21">
    <location>
        <begin position="353"/>
        <end position="369"/>
    </location>
</feature>
<dbReference type="InterPro" id="IPR009056">
    <property type="entry name" value="Cyt_c-like_dom"/>
</dbReference>
<dbReference type="AlphaFoldDB" id="A0A5C6F047"/>
<keyword evidence="7 18" id="KW-0349">Heme</keyword>
<evidence type="ECO:0000256" key="20">
    <source>
        <dbReference type="SAM" id="MobiDB-lite"/>
    </source>
</evidence>
<evidence type="ECO:0000256" key="10">
    <source>
        <dbReference type="ARBA" id="ARBA00022723"/>
    </source>
</evidence>
<comment type="catalytic activity">
    <reaction evidence="17">
        <text>4 Fe(II)-[cytochrome c] + O2 + 8 H(+)(in) = 4 Fe(III)-[cytochrome c] + 2 H2O + 4 H(+)(out)</text>
        <dbReference type="Rhea" id="RHEA:11436"/>
        <dbReference type="Rhea" id="RHEA-COMP:10350"/>
        <dbReference type="Rhea" id="RHEA-COMP:14399"/>
        <dbReference type="ChEBI" id="CHEBI:15377"/>
        <dbReference type="ChEBI" id="CHEBI:15378"/>
        <dbReference type="ChEBI" id="CHEBI:15379"/>
        <dbReference type="ChEBI" id="CHEBI:29033"/>
        <dbReference type="ChEBI" id="CHEBI:29034"/>
        <dbReference type="EC" id="7.1.1.9"/>
    </reaction>
</comment>
<feature type="region of interest" description="Disordered" evidence="20">
    <location>
        <begin position="777"/>
        <end position="822"/>
    </location>
</feature>
<comment type="caution">
    <text evidence="24">The sequence shown here is derived from an EMBL/GenBank/DDBJ whole genome shotgun (WGS) entry which is preliminary data.</text>
</comment>
<dbReference type="InterPro" id="IPR004677">
    <property type="entry name" value="Cyt_c_oxidase_cbb3_su1"/>
</dbReference>
<feature type="binding site" evidence="18">
    <location>
        <position position="305"/>
    </location>
    <ligand>
        <name>Cu cation</name>
        <dbReference type="ChEBI" id="CHEBI:23378"/>
        <label>B</label>
    </ligand>
</feature>
<evidence type="ECO:0000259" key="23">
    <source>
        <dbReference type="PROSITE" id="PS51007"/>
    </source>
</evidence>
<sequence length="822" mass="92501">MRLKQFLSVEAARKTIEATKRSMANVIDSDSHDASSSHPPSSSSASDVQLEHFSYDDKIVRMFVTATIVWGLVATLVGLIVAIILVVPWLTNGAPWFAFGRLRPLHTNAAIFAFAGNGIFAAIYYSTQRLCKTRMWSDVLSRLHFWGWQAVIVSAAITLPLGITQSREYAELEWPIDILIAVVWLFIFGGNFLMTLIHRRERHMYVALWFYIATIVTVAVLHVFNNLVVPAGLFKGYSVYAGVQDAFMQWWYGHNAVAFFLTTPFLGLMYYFLPKAAERPVFSYRLSIIHFWSLVFIYIWAGPHHLHYTSLPEWASTLGMLFSLMLWMPSWGGMINGLLTLRGAWHKVAADPVLKFFVVGITFYGMSTFEGPMLSIKAINALSHYTDWTIAHVHSGALGWNGFMIFGMVYWLLPRLYQTKIWSPKLVSLHFWTGTLGILLYIIPIYAAGLMQGLMWRAMDETGHLAYPDFIETIQSVVPLWWLRIVGGLLYFSGVVMLCLNTLMTWLGRPATYEVPVYSAPRLSKDYAGDHAVPTESPLKDVPMLELGKKVDRFGRMDWHRRWERLPVKFTVLTTLAVVIATLFELVPTFLIRSNVPTIATVKPYTPLELAGRHIYVSEGCYNCHSQQIRPMVSETKRYGEYSKPGEFIYDRPFQWGSRRIGPDLAREGGKQSSFWHWTHFENPELVSPGSVMPSYVHLLTEDLKFNAIEPHVRAAAFLGAPYSDEDLNNTEAVARRQAEAIAAEVVQQGGPAAMQDKQAMAVIAYLQRVGTDLFRTEEPPAGATPAIETPEAEPATAAPSGEDTESAANPSNEVQDQVAAQ</sequence>